<accession>A0A1H9QPL8</accession>
<dbReference type="GO" id="GO:0004089">
    <property type="term" value="F:carbonate dehydratase activity"/>
    <property type="evidence" value="ECO:0007669"/>
    <property type="project" value="UniProtKB-EC"/>
</dbReference>
<evidence type="ECO:0000256" key="1">
    <source>
        <dbReference type="ARBA" id="ARBA00006217"/>
    </source>
</evidence>
<dbReference type="OrthoDB" id="8968066at2"/>
<keyword evidence="9" id="KW-1185">Reference proteome</keyword>
<feature type="binding site" evidence="7">
    <location>
        <position position="121"/>
    </location>
    <ligand>
        <name>Zn(2+)</name>
        <dbReference type="ChEBI" id="CHEBI:29105"/>
    </ligand>
</feature>
<dbReference type="PANTHER" id="PTHR43175">
    <property type="entry name" value="CARBONIC ANHYDRASE"/>
    <property type="match status" value="1"/>
</dbReference>
<dbReference type="Pfam" id="PF00484">
    <property type="entry name" value="Pro_CA"/>
    <property type="match status" value="1"/>
</dbReference>
<dbReference type="InterPro" id="IPR001765">
    <property type="entry name" value="Carbonic_anhydrase"/>
</dbReference>
<protein>
    <recommendedName>
        <fullName evidence="2">carbonic anhydrase</fullName>
        <ecNumber evidence="2">4.2.1.1</ecNumber>
    </recommendedName>
</protein>
<dbReference type="AlphaFoldDB" id="A0A1H9QPL8"/>
<feature type="binding site" evidence="7">
    <location>
        <position position="67"/>
    </location>
    <ligand>
        <name>Zn(2+)</name>
        <dbReference type="ChEBI" id="CHEBI:29105"/>
    </ligand>
</feature>
<evidence type="ECO:0000256" key="6">
    <source>
        <dbReference type="ARBA" id="ARBA00048348"/>
    </source>
</evidence>
<keyword evidence="4 7" id="KW-0862">Zinc</keyword>
<dbReference type="STRING" id="64702.SAMN05443377_10445"/>
<feature type="binding site" evidence="7">
    <location>
        <position position="118"/>
    </location>
    <ligand>
        <name>Zn(2+)</name>
        <dbReference type="ChEBI" id="CHEBI:29105"/>
    </ligand>
</feature>
<comment type="cofactor">
    <cofactor evidence="7">
        <name>Zn(2+)</name>
        <dbReference type="ChEBI" id="CHEBI:29105"/>
    </cofactor>
    <text evidence="7">Binds 1 zinc ion per subunit.</text>
</comment>
<dbReference type="InterPro" id="IPR036874">
    <property type="entry name" value="Carbonic_anhydrase_sf"/>
</dbReference>
<dbReference type="EC" id="4.2.1.1" evidence="2"/>
<comment type="function">
    <text evidence="5">Catalyzes the reversible hydration of carbon dioxide to form bicarbonate.</text>
</comment>
<evidence type="ECO:0000256" key="5">
    <source>
        <dbReference type="ARBA" id="ARBA00024993"/>
    </source>
</evidence>
<dbReference type="SMART" id="SM00947">
    <property type="entry name" value="Pro_CA"/>
    <property type="match status" value="1"/>
</dbReference>
<sequence>MRRDNTLRPSAIGALCQARIQPRIASLWAVPDFDDLLAANAGYARDFALKGAAPYAVRGVAILTCMDARLEPLAMFGLSTGDAKVLRNPGGHLDEGALNGLILAVQLLRVNRICVVEHTRCAMAGGDDQAVFAKIAAATGDDASWCTFGADPDQPARVSADVAKLRAHPLVGPRATIGGFLYDVDDGRLSQLA</sequence>
<evidence type="ECO:0000256" key="2">
    <source>
        <dbReference type="ARBA" id="ARBA00012925"/>
    </source>
</evidence>
<dbReference type="PANTHER" id="PTHR43175:SF3">
    <property type="entry name" value="CARBON DISULFIDE HYDROLASE"/>
    <property type="match status" value="1"/>
</dbReference>
<dbReference type="EMBL" id="FOGZ01000004">
    <property type="protein sequence ID" value="SER62446.1"/>
    <property type="molecule type" value="Genomic_DNA"/>
</dbReference>
<dbReference type="SUPFAM" id="SSF53056">
    <property type="entry name" value="beta-carbonic anhydrase, cab"/>
    <property type="match status" value="1"/>
</dbReference>
<reference evidence="8 9" key="1">
    <citation type="submission" date="2016-10" db="EMBL/GenBank/DDBJ databases">
        <authorList>
            <person name="de Groot N.N."/>
        </authorList>
    </citation>
    <scope>NUCLEOTIDE SEQUENCE [LARGE SCALE GENOMIC DNA]</scope>
    <source>
        <strain evidence="8 9">DSM 16859</strain>
    </source>
</reference>
<evidence type="ECO:0000313" key="9">
    <source>
        <dbReference type="Proteomes" id="UP000198815"/>
    </source>
</evidence>
<proteinExistence type="inferred from homology"/>
<organism evidence="8 9">
    <name type="scientific">Propionibacterium cyclohexanicum</name>
    <dbReference type="NCBI Taxonomy" id="64702"/>
    <lineage>
        <taxon>Bacteria</taxon>
        <taxon>Bacillati</taxon>
        <taxon>Actinomycetota</taxon>
        <taxon>Actinomycetes</taxon>
        <taxon>Propionibacteriales</taxon>
        <taxon>Propionibacteriaceae</taxon>
        <taxon>Propionibacterium</taxon>
    </lineage>
</organism>
<gene>
    <name evidence="8" type="ORF">SAMN05443377_10445</name>
</gene>
<feature type="binding site" evidence="7">
    <location>
        <position position="65"/>
    </location>
    <ligand>
        <name>Zn(2+)</name>
        <dbReference type="ChEBI" id="CHEBI:29105"/>
    </ligand>
</feature>
<evidence type="ECO:0000256" key="4">
    <source>
        <dbReference type="ARBA" id="ARBA00022833"/>
    </source>
</evidence>
<evidence type="ECO:0000256" key="3">
    <source>
        <dbReference type="ARBA" id="ARBA00022723"/>
    </source>
</evidence>
<evidence type="ECO:0000313" key="8">
    <source>
        <dbReference type="EMBL" id="SER62446.1"/>
    </source>
</evidence>
<name>A0A1H9QPL8_9ACTN</name>
<comment type="catalytic activity">
    <reaction evidence="6">
        <text>hydrogencarbonate + H(+) = CO2 + H2O</text>
        <dbReference type="Rhea" id="RHEA:10748"/>
        <dbReference type="ChEBI" id="CHEBI:15377"/>
        <dbReference type="ChEBI" id="CHEBI:15378"/>
        <dbReference type="ChEBI" id="CHEBI:16526"/>
        <dbReference type="ChEBI" id="CHEBI:17544"/>
        <dbReference type="EC" id="4.2.1.1"/>
    </reaction>
</comment>
<dbReference type="Gene3D" id="3.40.1050.10">
    <property type="entry name" value="Carbonic anhydrase"/>
    <property type="match status" value="1"/>
</dbReference>
<dbReference type="Proteomes" id="UP000198815">
    <property type="component" value="Unassembled WGS sequence"/>
</dbReference>
<comment type="similarity">
    <text evidence="1">Belongs to the beta-class carbonic anhydrase family.</text>
</comment>
<dbReference type="CDD" id="cd03379">
    <property type="entry name" value="beta_CA_cladeD"/>
    <property type="match status" value="1"/>
</dbReference>
<evidence type="ECO:0000256" key="7">
    <source>
        <dbReference type="PIRSR" id="PIRSR601765-1"/>
    </source>
</evidence>
<dbReference type="GO" id="GO:0008270">
    <property type="term" value="F:zinc ion binding"/>
    <property type="evidence" value="ECO:0007669"/>
    <property type="project" value="InterPro"/>
</dbReference>
<keyword evidence="3 7" id="KW-0479">Metal-binding</keyword>